<dbReference type="InterPro" id="IPR000477">
    <property type="entry name" value="RT_dom"/>
</dbReference>
<reference evidence="3" key="1">
    <citation type="submission" date="2018-11" db="EMBL/GenBank/DDBJ databases">
        <authorList>
            <person name="Alioto T."/>
            <person name="Alioto T."/>
        </authorList>
    </citation>
    <scope>NUCLEOTIDE SEQUENCE</scope>
</reference>
<dbReference type="InterPro" id="IPR052055">
    <property type="entry name" value="Hepadnavirus_pol/RT"/>
</dbReference>
<sequence length="604" mass="68448">MPRIGRRRNGNGRARVPVVEAQPPERRRGRRNRAVAAPGIQDVGAIVGEVQVQAPLPLQIQAPLPIERQPALQGPVTPAMNVQAPFAQVEIPAPVPMPNQNGEINNDPMLIPNQSECDVYISQNLKEKIWNREFIDLSLLLYQNFISQIDRPQNVISYDNAAGSLVITSNKNSKVKSIQNIESWTDAFINYMKIFIQRFPNLASELTTYMSIIRGTQVSFEKIYCYDQQFRLRMANNPTRSWSSIDGILWYTVIANGEPEGNTIQQTSVESLINPLDIWCLGFTPINVTELNKLLFNYPNQHDAMILSKGFSEGFRLNYFGPRCRIESKNLHSVIQNPWVAWEKVMSEVKNGRIAGPFLTRPISNLRCSPIGVIPKKTGGFRLITHLSFPPNLSVNDFIDEKFTTVKYSSFDNAIDMIKRLGSNVEIGKKDIKSAFRLLKIYPGDFDLLGFKLNEYYFIDKSLPMGYSESNCLFEKFSTFIQWAVMNESNSDNLDHYLDDFLFAGKSNTEDCKNLMNSFDRVCCRLGVPIAHEKTEGPTTKLSYLGLLIDTEKMLIQIPEDKVLELKSKIKWVLGRKKITLRDLQSLCGSLAFCAKALPARQSI</sequence>
<evidence type="ECO:0000313" key="4">
    <source>
        <dbReference type="Proteomes" id="UP000596742"/>
    </source>
</evidence>
<name>A0A8B6CK99_MYTGA</name>
<organism evidence="3 4">
    <name type="scientific">Mytilus galloprovincialis</name>
    <name type="common">Mediterranean mussel</name>
    <dbReference type="NCBI Taxonomy" id="29158"/>
    <lineage>
        <taxon>Eukaryota</taxon>
        <taxon>Metazoa</taxon>
        <taxon>Spiralia</taxon>
        <taxon>Lophotrochozoa</taxon>
        <taxon>Mollusca</taxon>
        <taxon>Bivalvia</taxon>
        <taxon>Autobranchia</taxon>
        <taxon>Pteriomorphia</taxon>
        <taxon>Mytilida</taxon>
        <taxon>Mytiloidea</taxon>
        <taxon>Mytilidae</taxon>
        <taxon>Mytilinae</taxon>
        <taxon>Mytilus</taxon>
    </lineage>
</organism>
<dbReference type="PANTHER" id="PTHR33050">
    <property type="entry name" value="REVERSE TRANSCRIPTASE DOMAIN-CONTAINING PROTEIN"/>
    <property type="match status" value="1"/>
</dbReference>
<feature type="region of interest" description="Disordered" evidence="1">
    <location>
        <begin position="1"/>
        <end position="33"/>
    </location>
</feature>
<dbReference type="OrthoDB" id="6153508at2759"/>
<dbReference type="Gene3D" id="3.30.70.270">
    <property type="match status" value="1"/>
</dbReference>
<dbReference type="PROSITE" id="PS50878">
    <property type="entry name" value="RT_POL"/>
    <property type="match status" value="1"/>
</dbReference>
<gene>
    <name evidence="3" type="ORF">MGAL_10B045977</name>
</gene>
<evidence type="ECO:0000313" key="3">
    <source>
        <dbReference type="EMBL" id="VDI05568.1"/>
    </source>
</evidence>
<dbReference type="PANTHER" id="PTHR33050:SF8">
    <property type="entry name" value="REVERSE TRANSCRIPTASE DOMAIN-CONTAINING PROTEIN"/>
    <property type="match status" value="1"/>
</dbReference>
<dbReference type="InterPro" id="IPR043502">
    <property type="entry name" value="DNA/RNA_pol_sf"/>
</dbReference>
<evidence type="ECO:0000259" key="2">
    <source>
        <dbReference type="PROSITE" id="PS50878"/>
    </source>
</evidence>
<dbReference type="EMBL" id="UYJE01001826">
    <property type="protein sequence ID" value="VDI05568.1"/>
    <property type="molecule type" value="Genomic_DNA"/>
</dbReference>
<proteinExistence type="predicted"/>
<dbReference type="Proteomes" id="UP000596742">
    <property type="component" value="Unassembled WGS sequence"/>
</dbReference>
<feature type="compositionally biased region" description="Basic residues" evidence="1">
    <location>
        <begin position="1"/>
        <end position="10"/>
    </location>
</feature>
<evidence type="ECO:0000256" key="1">
    <source>
        <dbReference type="SAM" id="MobiDB-lite"/>
    </source>
</evidence>
<dbReference type="SUPFAM" id="SSF56672">
    <property type="entry name" value="DNA/RNA polymerases"/>
    <property type="match status" value="1"/>
</dbReference>
<dbReference type="Pfam" id="PF00078">
    <property type="entry name" value="RVT_1"/>
    <property type="match status" value="1"/>
</dbReference>
<dbReference type="InterPro" id="IPR043128">
    <property type="entry name" value="Rev_trsase/Diguanyl_cyclase"/>
</dbReference>
<keyword evidence="4" id="KW-1185">Reference proteome</keyword>
<protein>
    <recommendedName>
        <fullName evidence="2">Reverse transcriptase domain-containing protein</fullName>
    </recommendedName>
</protein>
<accession>A0A8B6CK99</accession>
<comment type="caution">
    <text evidence="3">The sequence shown here is derived from an EMBL/GenBank/DDBJ whole genome shotgun (WGS) entry which is preliminary data.</text>
</comment>
<feature type="domain" description="Reverse transcriptase" evidence="2">
    <location>
        <begin position="355"/>
        <end position="549"/>
    </location>
</feature>
<dbReference type="AlphaFoldDB" id="A0A8B6CK99"/>